<evidence type="ECO:0000313" key="3">
    <source>
        <dbReference type="Proteomes" id="UP000499080"/>
    </source>
</evidence>
<feature type="compositionally biased region" description="Polar residues" evidence="1">
    <location>
        <begin position="1"/>
        <end position="13"/>
    </location>
</feature>
<dbReference type="Proteomes" id="UP000499080">
    <property type="component" value="Unassembled WGS sequence"/>
</dbReference>
<gene>
    <name evidence="2" type="ORF">AVEN_95141_1</name>
</gene>
<evidence type="ECO:0000256" key="1">
    <source>
        <dbReference type="SAM" id="MobiDB-lite"/>
    </source>
</evidence>
<feature type="region of interest" description="Disordered" evidence="1">
    <location>
        <begin position="1"/>
        <end position="25"/>
    </location>
</feature>
<keyword evidence="3" id="KW-1185">Reference proteome</keyword>
<evidence type="ECO:0000313" key="2">
    <source>
        <dbReference type="EMBL" id="GBM99141.1"/>
    </source>
</evidence>
<proteinExistence type="predicted"/>
<accession>A0A4Y2K9Y2</accession>
<sequence length="129" mass="14454">MPSRSFSELNSQCKDNDPFISPNRPSKSIPFRLIDAKAGGIDDMNLRRSESFLCSAVTSVKESRTITPSKEPMLSSKELLERLPASLSFYHSYTRCRCYILGGVRPIFQVFLQGLEDSLTDTENDGPSQ</sequence>
<dbReference type="EMBL" id="BGPR01004393">
    <property type="protein sequence ID" value="GBM99141.1"/>
    <property type="molecule type" value="Genomic_DNA"/>
</dbReference>
<organism evidence="2 3">
    <name type="scientific">Araneus ventricosus</name>
    <name type="common">Orbweaver spider</name>
    <name type="synonym">Epeira ventricosa</name>
    <dbReference type="NCBI Taxonomy" id="182803"/>
    <lineage>
        <taxon>Eukaryota</taxon>
        <taxon>Metazoa</taxon>
        <taxon>Ecdysozoa</taxon>
        <taxon>Arthropoda</taxon>
        <taxon>Chelicerata</taxon>
        <taxon>Arachnida</taxon>
        <taxon>Araneae</taxon>
        <taxon>Araneomorphae</taxon>
        <taxon>Entelegynae</taxon>
        <taxon>Araneoidea</taxon>
        <taxon>Araneidae</taxon>
        <taxon>Araneus</taxon>
    </lineage>
</organism>
<name>A0A4Y2K9Y2_ARAVE</name>
<dbReference type="AlphaFoldDB" id="A0A4Y2K9Y2"/>
<protein>
    <submittedName>
        <fullName evidence="2">Uncharacterized protein</fullName>
    </submittedName>
</protein>
<reference evidence="2 3" key="1">
    <citation type="journal article" date="2019" name="Sci. Rep.">
        <title>Orb-weaving spider Araneus ventricosus genome elucidates the spidroin gene catalogue.</title>
        <authorList>
            <person name="Kono N."/>
            <person name="Nakamura H."/>
            <person name="Ohtoshi R."/>
            <person name="Moran D.A.P."/>
            <person name="Shinohara A."/>
            <person name="Yoshida Y."/>
            <person name="Fujiwara M."/>
            <person name="Mori M."/>
            <person name="Tomita M."/>
            <person name="Arakawa K."/>
        </authorList>
    </citation>
    <scope>NUCLEOTIDE SEQUENCE [LARGE SCALE GENOMIC DNA]</scope>
</reference>
<comment type="caution">
    <text evidence="2">The sequence shown here is derived from an EMBL/GenBank/DDBJ whole genome shotgun (WGS) entry which is preliminary data.</text>
</comment>